<dbReference type="PANTHER" id="PTHR18964:SF173">
    <property type="entry name" value="GLUCOKINASE"/>
    <property type="match status" value="1"/>
</dbReference>
<dbReference type="GO" id="GO:0003700">
    <property type="term" value="F:DNA-binding transcription factor activity"/>
    <property type="evidence" value="ECO:0007669"/>
    <property type="project" value="InterPro"/>
</dbReference>
<evidence type="ECO:0000313" key="4">
    <source>
        <dbReference type="Proteomes" id="UP000677152"/>
    </source>
</evidence>
<dbReference type="Gene3D" id="1.10.10.10">
    <property type="entry name" value="Winged helix-like DNA-binding domain superfamily/Winged helix DNA-binding domain"/>
    <property type="match status" value="1"/>
</dbReference>
<accession>A0AA45L998</accession>
<dbReference type="SUPFAM" id="SSF53067">
    <property type="entry name" value="Actin-like ATPase domain"/>
    <property type="match status" value="1"/>
</dbReference>
<sequence length="409" mass="43207">MTSGHRRLLDARTVLSAPLNSSVRALNTRRVLRAVMVLPATQVQLARRTGLSQATVSGVIGRLQQEGVVEVDESDGERGKRVRVAPMRGAAVGVEVGDDRLVVALRRVDGDRVLQSGSGLGAGRGRRAWVDELVRLIGDLLEDVGMVPADLVSIGLGVPAAVDPRLGRVAHSVTLTKEDLLGCSGAWLEAHYPGVPVVVDNESNFAAYGEYTYGVGRDAEALLFVNASTGVGAGLVLGGAVFRGRHGFAGEIGHLTMDPNGALCRCGNRGCLETLVGGLSLLEAVRHAYRGYRVDLPVTLGGLVERARAHDPVCVRVLQDAGRHIGLALARVCNILNPDVVVLGGELGRAGELVREHVVGELERNVLAGMLQQDQPLTVRMSELDLLAGPRGALAFALSSEPSPQRPSF</sequence>
<dbReference type="SUPFAM" id="SSF46785">
    <property type="entry name" value="Winged helix' DNA-binding domain"/>
    <property type="match status" value="1"/>
</dbReference>
<dbReference type="InterPro" id="IPR000835">
    <property type="entry name" value="HTH_MarR-typ"/>
</dbReference>
<organism evidence="3 4">
    <name type="scientific">Actinosynnema pretiosum subsp. pretiosum</name>
    <dbReference type="NCBI Taxonomy" id="103721"/>
    <lineage>
        <taxon>Bacteria</taxon>
        <taxon>Bacillati</taxon>
        <taxon>Actinomycetota</taxon>
        <taxon>Actinomycetes</taxon>
        <taxon>Pseudonocardiales</taxon>
        <taxon>Pseudonocardiaceae</taxon>
        <taxon>Actinosynnema</taxon>
    </lineage>
</organism>
<evidence type="ECO:0000259" key="2">
    <source>
        <dbReference type="Pfam" id="PF12802"/>
    </source>
</evidence>
<proteinExistence type="inferred from homology"/>
<evidence type="ECO:0000256" key="1">
    <source>
        <dbReference type="ARBA" id="ARBA00006479"/>
    </source>
</evidence>
<gene>
    <name evidence="3" type="ORF">KCV87_06185</name>
</gene>
<dbReference type="Pfam" id="PF12802">
    <property type="entry name" value="MarR_2"/>
    <property type="match status" value="1"/>
</dbReference>
<reference evidence="3" key="1">
    <citation type="submission" date="2021-04" db="EMBL/GenBank/DDBJ databases">
        <title>Genomic sequence of Actinosynnema pretiosum subsp. pretiosum ATCC 31280 (C-14919).</title>
        <authorList>
            <person name="Bai L."/>
            <person name="Wang X."/>
            <person name="Xiao Y."/>
        </authorList>
    </citation>
    <scope>NUCLEOTIDE SEQUENCE</scope>
    <source>
        <strain evidence="3">ATCC 31280</strain>
    </source>
</reference>
<comment type="similarity">
    <text evidence="1">Belongs to the ROK (NagC/XylR) family.</text>
</comment>
<dbReference type="Pfam" id="PF00480">
    <property type="entry name" value="ROK"/>
    <property type="match status" value="1"/>
</dbReference>
<dbReference type="PANTHER" id="PTHR18964">
    <property type="entry name" value="ROK (REPRESSOR, ORF, KINASE) FAMILY"/>
    <property type="match status" value="1"/>
</dbReference>
<dbReference type="Proteomes" id="UP000677152">
    <property type="component" value="Chromosome"/>
</dbReference>
<name>A0AA45L998_9PSEU</name>
<feature type="domain" description="HTH marR-type" evidence="2">
    <location>
        <begin position="30"/>
        <end position="76"/>
    </location>
</feature>
<dbReference type="InterPro" id="IPR000600">
    <property type="entry name" value="ROK"/>
</dbReference>
<dbReference type="InterPro" id="IPR011991">
    <property type="entry name" value="ArsR-like_HTH"/>
</dbReference>
<protein>
    <submittedName>
        <fullName evidence="3">ROK family transcriptional regulator</fullName>
    </submittedName>
</protein>
<dbReference type="InterPro" id="IPR036388">
    <property type="entry name" value="WH-like_DNA-bd_sf"/>
</dbReference>
<dbReference type="Gene3D" id="3.30.420.40">
    <property type="match status" value="2"/>
</dbReference>
<dbReference type="InterPro" id="IPR043129">
    <property type="entry name" value="ATPase_NBD"/>
</dbReference>
<dbReference type="CDD" id="cd00090">
    <property type="entry name" value="HTH_ARSR"/>
    <property type="match status" value="1"/>
</dbReference>
<dbReference type="InterPro" id="IPR036390">
    <property type="entry name" value="WH_DNA-bd_sf"/>
</dbReference>
<dbReference type="EMBL" id="CP073249">
    <property type="protein sequence ID" value="QUF05681.1"/>
    <property type="molecule type" value="Genomic_DNA"/>
</dbReference>
<dbReference type="AlphaFoldDB" id="A0AA45L998"/>
<dbReference type="GO" id="GO:0005524">
    <property type="term" value="F:ATP binding"/>
    <property type="evidence" value="ECO:0007669"/>
    <property type="project" value="UniProtKB-KW"/>
</dbReference>
<evidence type="ECO:0000313" key="3">
    <source>
        <dbReference type="EMBL" id="QUF05681.1"/>
    </source>
</evidence>